<keyword evidence="10 16" id="KW-0418">Kinase</keyword>
<dbReference type="InterPro" id="IPR043129">
    <property type="entry name" value="ATPase_NBD"/>
</dbReference>
<evidence type="ECO:0000256" key="12">
    <source>
        <dbReference type="ARBA" id="ARBA00022958"/>
    </source>
</evidence>
<evidence type="ECO:0000256" key="7">
    <source>
        <dbReference type="ARBA" id="ARBA00022490"/>
    </source>
</evidence>
<dbReference type="Proteomes" id="UP000231791">
    <property type="component" value="Chromosome"/>
</dbReference>
<comment type="caution">
    <text evidence="16">Lacks conserved residue(s) required for the propagation of feature annotation.</text>
</comment>
<dbReference type="GO" id="GO:0046872">
    <property type="term" value="F:metal ion binding"/>
    <property type="evidence" value="ECO:0007669"/>
    <property type="project" value="UniProtKB-KW"/>
</dbReference>
<feature type="binding site" evidence="16">
    <location>
        <position position="189"/>
    </location>
    <ligand>
        <name>substrate</name>
    </ligand>
</feature>
<dbReference type="Gene3D" id="3.30.420.40">
    <property type="match status" value="2"/>
</dbReference>
<comment type="pathway">
    <text evidence="4 16">Cofactor biosynthesis; coenzyme A biosynthesis; CoA from (R)-pantothenate: step 1/5.</text>
</comment>
<keyword evidence="18" id="KW-1185">Reference proteome</keyword>
<keyword evidence="8 16" id="KW-0808">Transferase</keyword>
<dbReference type="PANTHER" id="PTHR34265">
    <property type="entry name" value="TYPE III PANTOTHENATE KINASE"/>
    <property type="match status" value="1"/>
</dbReference>
<keyword evidence="11 16" id="KW-0067">ATP-binding</keyword>
<dbReference type="OrthoDB" id="9804707at2"/>
<evidence type="ECO:0000256" key="13">
    <source>
        <dbReference type="ARBA" id="ARBA00022993"/>
    </source>
</evidence>
<comment type="subunit">
    <text evidence="5 16">Homodimer.</text>
</comment>
<evidence type="ECO:0000256" key="5">
    <source>
        <dbReference type="ARBA" id="ARBA00011738"/>
    </source>
</evidence>
<keyword evidence="12 16" id="KW-0630">Potassium</keyword>
<dbReference type="UniPathway" id="UPA00241">
    <property type="reaction ID" value="UER00352"/>
</dbReference>
<evidence type="ECO:0000313" key="18">
    <source>
        <dbReference type="Proteomes" id="UP000231791"/>
    </source>
</evidence>
<evidence type="ECO:0000256" key="11">
    <source>
        <dbReference type="ARBA" id="ARBA00022840"/>
    </source>
</evidence>
<keyword evidence="7 16" id="KW-0963">Cytoplasm</keyword>
<reference evidence="17 18" key="1">
    <citation type="submission" date="2017-11" db="EMBL/GenBank/DDBJ databases">
        <title>Complete genome sequence of Streptomyces lavendulae subsp. lavendulae CCM 3239 (formerly 'Streptomyces aureofaciens CCM 3239'), the producer of the angucycline-type antibiotic auricin.</title>
        <authorList>
            <person name="Busche T."/>
            <person name="Novakova R."/>
            <person name="Al'Dilaimi A."/>
            <person name="Homerova D."/>
            <person name="Feckova L."/>
            <person name="Rezuchova B."/>
            <person name="Mingyar E."/>
            <person name="Csolleiova D."/>
            <person name="Bekeova C."/>
            <person name="Winkler A."/>
            <person name="Sevcikova B."/>
            <person name="Kalinowski J."/>
            <person name="Kormanec J."/>
            <person name="Ruckert C."/>
        </authorList>
    </citation>
    <scope>NUCLEOTIDE SEQUENCE [LARGE SCALE GENOMIC DNA]</scope>
    <source>
        <strain evidence="17 18">CCM 3239</strain>
    </source>
</reference>
<dbReference type="GO" id="GO:0005524">
    <property type="term" value="F:ATP binding"/>
    <property type="evidence" value="ECO:0007669"/>
    <property type="project" value="UniProtKB-UniRule"/>
</dbReference>
<evidence type="ECO:0000256" key="9">
    <source>
        <dbReference type="ARBA" id="ARBA00022741"/>
    </source>
</evidence>
<dbReference type="AlphaFoldDB" id="A0A2K8PH74"/>
<accession>A0A2K8PH74</accession>
<dbReference type="NCBIfam" id="NF009855">
    <property type="entry name" value="PRK13321.1"/>
    <property type="match status" value="1"/>
</dbReference>
<dbReference type="NCBIfam" id="NF009845">
    <property type="entry name" value="PRK13318.1-3"/>
    <property type="match status" value="1"/>
</dbReference>
<keyword evidence="9 16" id="KW-0547">Nucleotide-binding</keyword>
<comment type="subcellular location">
    <subcellularLocation>
        <location evidence="3 16">Cytoplasm</location>
    </subcellularLocation>
</comment>
<dbReference type="InterPro" id="IPR004619">
    <property type="entry name" value="Type_III_PanK"/>
</dbReference>
<comment type="catalytic activity">
    <reaction evidence="1 16">
        <text>(R)-pantothenate + ATP = (R)-4'-phosphopantothenate + ADP + H(+)</text>
        <dbReference type="Rhea" id="RHEA:16373"/>
        <dbReference type="ChEBI" id="CHEBI:10986"/>
        <dbReference type="ChEBI" id="CHEBI:15378"/>
        <dbReference type="ChEBI" id="CHEBI:29032"/>
        <dbReference type="ChEBI" id="CHEBI:30616"/>
        <dbReference type="ChEBI" id="CHEBI:456216"/>
        <dbReference type="EC" id="2.7.1.33"/>
    </reaction>
</comment>
<dbReference type="KEGG" id="slx:SLAV_21245"/>
<feature type="binding site" evidence="16">
    <location>
        <position position="137"/>
    </location>
    <ligand>
        <name>ATP</name>
        <dbReference type="ChEBI" id="CHEBI:30616"/>
    </ligand>
</feature>
<feature type="binding site" evidence="16">
    <location>
        <begin position="6"/>
        <end position="13"/>
    </location>
    <ligand>
        <name>ATP</name>
        <dbReference type="ChEBI" id="CHEBI:30616"/>
    </ligand>
</feature>
<dbReference type="RefSeq" id="WP_030236866.1">
    <property type="nucleotide sequence ID" value="NZ_BSRP01000024.1"/>
</dbReference>
<dbReference type="EMBL" id="CP024985">
    <property type="protein sequence ID" value="ATZ26069.1"/>
    <property type="molecule type" value="Genomic_DNA"/>
</dbReference>
<comment type="similarity">
    <text evidence="14 16">Belongs to the type III pantothenate kinase family.</text>
</comment>
<protein>
    <recommendedName>
        <fullName evidence="15 16">Type III pantothenate kinase</fullName>
        <ecNumber evidence="6 16">2.7.1.33</ecNumber>
    </recommendedName>
    <alternativeName>
        <fullName evidence="16">PanK-III</fullName>
    </alternativeName>
    <alternativeName>
        <fullName evidence="16">Pantothenic acid kinase</fullName>
    </alternativeName>
</protein>
<comment type="cofactor">
    <cofactor evidence="2">
        <name>K(+)</name>
        <dbReference type="ChEBI" id="CHEBI:29103"/>
    </cofactor>
</comment>
<gene>
    <name evidence="16 17" type="primary">coaX</name>
    <name evidence="17" type="ORF">SLAV_21245</name>
</gene>
<evidence type="ECO:0000256" key="2">
    <source>
        <dbReference type="ARBA" id="ARBA00001958"/>
    </source>
</evidence>
<evidence type="ECO:0000256" key="8">
    <source>
        <dbReference type="ARBA" id="ARBA00022679"/>
    </source>
</evidence>
<evidence type="ECO:0000256" key="6">
    <source>
        <dbReference type="ARBA" id="ARBA00012102"/>
    </source>
</evidence>
<dbReference type="NCBIfam" id="TIGR00671">
    <property type="entry name" value="baf"/>
    <property type="match status" value="1"/>
</dbReference>
<feature type="binding site" evidence="16">
    <location>
        <begin position="112"/>
        <end position="115"/>
    </location>
    <ligand>
        <name>substrate</name>
    </ligand>
</feature>
<comment type="cofactor">
    <cofactor evidence="16">
        <name>NH4(+)</name>
        <dbReference type="ChEBI" id="CHEBI:28938"/>
    </cofactor>
    <cofactor evidence="16">
        <name>K(+)</name>
        <dbReference type="ChEBI" id="CHEBI:29103"/>
    </cofactor>
    <text evidence="16">A monovalent cation. Ammonium or potassium.</text>
</comment>
<name>A0A2K8PH74_STRLA</name>
<evidence type="ECO:0000256" key="1">
    <source>
        <dbReference type="ARBA" id="ARBA00001206"/>
    </source>
</evidence>
<evidence type="ECO:0000256" key="10">
    <source>
        <dbReference type="ARBA" id="ARBA00022777"/>
    </source>
</evidence>
<dbReference type="EC" id="2.7.1.33" evidence="6 16"/>
<keyword evidence="16" id="KW-0479">Metal-binding</keyword>
<evidence type="ECO:0000256" key="4">
    <source>
        <dbReference type="ARBA" id="ARBA00005225"/>
    </source>
</evidence>
<dbReference type="HAMAP" id="MF_01274">
    <property type="entry name" value="Pantothen_kinase_3"/>
    <property type="match status" value="1"/>
</dbReference>
<comment type="function">
    <text evidence="16">Catalyzes the phosphorylation of pantothenate (Pan), the first step in CoA biosynthesis.</text>
</comment>
<dbReference type="GO" id="GO:0004594">
    <property type="term" value="F:pantothenate kinase activity"/>
    <property type="evidence" value="ECO:0007669"/>
    <property type="project" value="UniProtKB-UniRule"/>
</dbReference>
<evidence type="ECO:0000256" key="14">
    <source>
        <dbReference type="ARBA" id="ARBA00038036"/>
    </source>
</evidence>
<evidence type="ECO:0000256" key="15">
    <source>
        <dbReference type="ARBA" id="ARBA00040883"/>
    </source>
</evidence>
<sequence length="269" mass="28452">MLLTIDVGNTHTVLGLFDGDEIVEHWRVSTDPRRTADELAVLMQGLMGMHPMLGNELGDGIHGIAICATVPSVLHELREVTRRYYGDVPAVLVEPGVKTGVPILMDNPKEVGADRIINAVAAVELYGGPAIVVDFGTATTFDAVSAKGEYVGGVISPGIEISMEALGVRGAQLRKIELARPRNVIGKSTVEAMQSGVVYGFAGQVDGIVTRMAKELAGPAGDPADVRVIATGGLAPIVLGEAAVIDDHEPWLTLIGLRLVYERNAPNFE</sequence>
<dbReference type="Pfam" id="PF03309">
    <property type="entry name" value="Pan_kinase"/>
    <property type="match status" value="1"/>
</dbReference>
<dbReference type="GO" id="GO:0015937">
    <property type="term" value="P:coenzyme A biosynthetic process"/>
    <property type="evidence" value="ECO:0007669"/>
    <property type="project" value="UniProtKB-UniRule"/>
</dbReference>
<dbReference type="PANTHER" id="PTHR34265:SF1">
    <property type="entry name" value="TYPE III PANTOTHENATE KINASE"/>
    <property type="match status" value="1"/>
</dbReference>
<dbReference type="GeneID" id="49385282"/>
<evidence type="ECO:0000256" key="3">
    <source>
        <dbReference type="ARBA" id="ARBA00004496"/>
    </source>
</evidence>
<keyword evidence="13 16" id="KW-0173">Coenzyme A biosynthesis</keyword>
<evidence type="ECO:0000256" key="16">
    <source>
        <dbReference type="HAMAP-Rule" id="MF_01274"/>
    </source>
</evidence>
<dbReference type="CDD" id="cd24015">
    <property type="entry name" value="ASKHA_NBD_PanK-III"/>
    <property type="match status" value="1"/>
</dbReference>
<evidence type="ECO:0000313" key="17">
    <source>
        <dbReference type="EMBL" id="ATZ26069.1"/>
    </source>
</evidence>
<dbReference type="GO" id="GO:0005737">
    <property type="term" value="C:cytoplasm"/>
    <property type="evidence" value="ECO:0007669"/>
    <property type="project" value="UniProtKB-SubCell"/>
</dbReference>
<proteinExistence type="inferred from homology"/>
<dbReference type="SUPFAM" id="SSF53067">
    <property type="entry name" value="Actin-like ATPase domain"/>
    <property type="match status" value="2"/>
</dbReference>
<feature type="active site" description="Proton acceptor" evidence="16">
    <location>
        <position position="114"/>
    </location>
</feature>
<organism evidence="17 18">
    <name type="scientific">Streptomyces lavendulae subsp. lavendulae</name>
    <dbReference type="NCBI Taxonomy" id="58340"/>
    <lineage>
        <taxon>Bacteria</taxon>
        <taxon>Bacillati</taxon>
        <taxon>Actinomycetota</taxon>
        <taxon>Actinomycetes</taxon>
        <taxon>Kitasatosporales</taxon>
        <taxon>Streptomycetaceae</taxon>
        <taxon>Streptomyces</taxon>
    </lineage>
</organism>
<feature type="binding site" evidence="16">
    <location>
        <position position="134"/>
    </location>
    <ligand>
        <name>K(+)</name>
        <dbReference type="ChEBI" id="CHEBI:29103"/>
    </ligand>
</feature>